<name>A0A1I7S0F9_BURXY</name>
<protein>
    <submittedName>
        <fullName evidence="3">Uncharacterized protein</fullName>
    </submittedName>
</protein>
<dbReference type="AlphaFoldDB" id="A0A1I7S0F9"/>
<evidence type="ECO:0000313" key="2">
    <source>
        <dbReference type="Proteomes" id="UP000095284"/>
    </source>
</evidence>
<reference evidence="3" key="1">
    <citation type="submission" date="2016-11" db="UniProtKB">
        <authorList>
            <consortium name="WormBaseParasite"/>
        </authorList>
    </citation>
    <scope>IDENTIFICATION</scope>
</reference>
<evidence type="ECO:0000313" key="3">
    <source>
        <dbReference type="WBParaSite" id="BXY_0648300.1"/>
    </source>
</evidence>
<dbReference type="Proteomes" id="UP000095284">
    <property type="component" value="Unplaced"/>
</dbReference>
<feature type="region of interest" description="Disordered" evidence="1">
    <location>
        <begin position="46"/>
        <end position="72"/>
    </location>
</feature>
<sequence length="72" mass="8030">MLRLWLRKTDLEVGCCELEVCLRRSDSADTLLRLLRARAGICRRGGGRGRLEEGSRVDATDDDVPSQPLCLS</sequence>
<organism evidence="2 3">
    <name type="scientific">Bursaphelenchus xylophilus</name>
    <name type="common">Pinewood nematode worm</name>
    <name type="synonym">Aphelenchoides xylophilus</name>
    <dbReference type="NCBI Taxonomy" id="6326"/>
    <lineage>
        <taxon>Eukaryota</taxon>
        <taxon>Metazoa</taxon>
        <taxon>Ecdysozoa</taxon>
        <taxon>Nematoda</taxon>
        <taxon>Chromadorea</taxon>
        <taxon>Rhabditida</taxon>
        <taxon>Tylenchina</taxon>
        <taxon>Tylenchomorpha</taxon>
        <taxon>Aphelenchoidea</taxon>
        <taxon>Aphelenchoididae</taxon>
        <taxon>Bursaphelenchus</taxon>
    </lineage>
</organism>
<feature type="compositionally biased region" description="Basic and acidic residues" evidence="1">
    <location>
        <begin position="49"/>
        <end position="59"/>
    </location>
</feature>
<proteinExistence type="predicted"/>
<evidence type="ECO:0000256" key="1">
    <source>
        <dbReference type="SAM" id="MobiDB-lite"/>
    </source>
</evidence>
<dbReference type="WBParaSite" id="BXY_0648300.1">
    <property type="protein sequence ID" value="BXY_0648300.1"/>
    <property type="gene ID" value="BXY_0648300"/>
</dbReference>
<accession>A0A1I7S0F9</accession>